<evidence type="ECO:0000256" key="3">
    <source>
        <dbReference type="SAM" id="SignalP"/>
    </source>
</evidence>
<dbReference type="InterPro" id="IPR029058">
    <property type="entry name" value="AB_hydrolase_fold"/>
</dbReference>
<feature type="signal peptide" evidence="3">
    <location>
        <begin position="1"/>
        <end position="27"/>
    </location>
</feature>
<evidence type="ECO:0000256" key="1">
    <source>
        <dbReference type="ARBA" id="ARBA00005622"/>
    </source>
</evidence>
<protein>
    <submittedName>
        <fullName evidence="4">Alpha/beta superfamily hydrolase</fullName>
    </submittedName>
</protein>
<dbReference type="SUPFAM" id="SSF53474">
    <property type="entry name" value="alpha/beta-Hydrolases"/>
    <property type="match status" value="1"/>
</dbReference>
<dbReference type="GO" id="GO:0016787">
    <property type="term" value="F:hydrolase activity"/>
    <property type="evidence" value="ECO:0007669"/>
    <property type="project" value="UniProtKB-KW"/>
</dbReference>
<gene>
    <name evidence="4" type="ORF">J2Z31_005396</name>
</gene>
<evidence type="ECO:0000256" key="2">
    <source>
        <dbReference type="ARBA" id="ARBA00022801"/>
    </source>
</evidence>
<dbReference type="InterPro" id="IPR052558">
    <property type="entry name" value="Siderophore_Hydrolase_D"/>
</dbReference>
<sequence>MRYNRVAFATGAMMAAAIFLFSMRSEAGPLCPKGDELKVRLPDPVSGRQYEIYVSLPADYAMNSDRSYPLVIIADGGRAFSKLKCDARTLENGKAIRQSIIVGLSYALGDDLQDSRRRDYTPAALPKGGKLYGGAAAYQRYLRDVVLRYVEDHYRVAPTNRIFWGHSYGGLFGAHILLTEPSLFQTYVLGSPSFWFANEAIYDLEARYAETNRQLSATVFLYVGGLETARYDPARKGRTRDMISGMQKFEERLQARRYEGLQISSIVITGKDHVSSVRPGFGWALKAALRD</sequence>
<name>A0ABS4R7I6_9HYPH</name>
<proteinExistence type="inferred from homology"/>
<dbReference type="RefSeq" id="WP_209606226.1">
    <property type="nucleotide sequence ID" value="NZ_JAGILA010000009.1"/>
</dbReference>
<comment type="caution">
    <text evidence="4">The sequence shown here is derived from an EMBL/GenBank/DDBJ whole genome shotgun (WGS) entry which is preliminary data.</text>
</comment>
<dbReference type="PANTHER" id="PTHR40841">
    <property type="entry name" value="SIDEROPHORE TRIACETYLFUSARININE C ESTERASE"/>
    <property type="match status" value="1"/>
</dbReference>
<dbReference type="PANTHER" id="PTHR40841:SF2">
    <property type="entry name" value="SIDEROPHORE-DEGRADING ESTERASE (EUROFUNG)"/>
    <property type="match status" value="1"/>
</dbReference>
<keyword evidence="2 4" id="KW-0378">Hydrolase</keyword>
<dbReference type="InterPro" id="IPR000801">
    <property type="entry name" value="Esterase-like"/>
</dbReference>
<keyword evidence="3" id="KW-0732">Signal</keyword>
<evidence type="ECO:0000313" key="4">
    <source>
        <dbReference type="EMBL" id="MBP2238855.1"/>
    </source>
</evidence>
<feature type="chain" id="PRO_5045050703" evidence="3">
    <location>
        <begin position="28"/>
        <end position="291"/>
    </location>
</feature>
<accession>A0ABS4R7I6</accession>
<organism evidence="4 5">
    <name type="scientific">Sinorhizobium kostiense</name>
    <dbReference type="NCBI Taxonomy" id="76747"/>
    <lineage>
        <taxon>Bacteria</taxon>
        <taxon>Pseudomonadati</taxon>
        <taxon>Pseudomonadota</taxon>
        <taxon>Alphaproteobacteria</taxon>
        <taxon>Hyphomicrobiales</taxon>
        <taxon>Rhizobiaceae</taxon>
        <taxon>Sinorhizobium/Ensifer group</taxon>
        <taxon>Sinorhizobium</taxon>
    </lineage>
</organism>
<reference evidence="4 5" key="1">
    <citation type="submission" date="2021-03" db="EMBL/GenBank/DDBJ databases">
        <title>Genomic Encyclopedia of Type Strains, Phase IV (KMG-IV): sequencing the most valuable type-strain genomes for metagenomic binning, comparative biology and taxonomic classification.</title>
        <authorList>
            <person name="Goeker M."/>
        </authorList>
    </citation>
    <scope>NUCLEOTIDE SEQUENCE [LARGE SCALE GENOMIC DNA]</scope>
    <source>
        <strain evidence="4 5">DSM 13372</strain>
    </source>
</reference>
<evidence type="ECO:0000313" key="5">
    <source>
        <dbReference type="Proteomes" id="UP000730739"/>
    </source>
</evidence>
<dbReference type="Proteomes" id="UP000730739">
    <property type="component" value="Unassembled WGS sequence"/>
</dbReference>
<dbReference type="Gene3D" id="3.40.50.1820">
    <property type="entry name" value="alpha/beta hydrolase"/>
    <property type="match status" value="1"/>
</dbReference>
<dbReference type="EMBL" id="JAGILA010000009">
    <property type="protein sequence ID" value="MBP2238855.1"/>
    <property type="molecule type" value="Genomic_DNA"/>
</dbReference>
<comment type="similarity">
    <text evidence="1">Belongs to the esterase D family.</text>
</comment>
<dbReference type="Pfam" id="PF00756">
    <property type="entry name" value="Esterase"/>
    <property type="match status" value="1"/>
</dbReference>
<keyword evidence="5" id="KW-1185">Reference proteome</keyword>